<name>A0A0A9BUD2_ARUDO</name>
<evidence type="ECO:0000313" key="1">
    <source>
        <dbReference type="EMBL" id="JAD64780.1"/>
    </source>
</evidence>
<accession>A0A0A9BUD2</accession>
<dbReference type="AlphaFoldDB" id="A0A0A9BUD2"/>
<reference evidence="1" key="2">
    <citation type="journal article" date="2015" name="Data Brief">
        <title>Shoot transcriptome of the giant reed, Arundo donax.</title>
        <authorList>
            <person name="Barrero R.A."/>
            <person name="Guerrero F.D."/>
            <person name="Moolhuijzen P."/>
            <person name="Goolsby J.A."/>
            <person name="Tidwell J."/>
            <person name="Bellgard S.E."/>
            <person name="Bellgard M.I."/>
        </authorList>
    </citation>
    <scope>NUCLEOTIDE SEQUENCE</scope>
    <source>
        <tissue evidence="1">Shoot tissue taken approximately 20 cm above the soil surface</tissue>
    </source>
</reference>
<proteinExistence type="predicted"/>
<organism evidence="1">
    <name type="scientific">Arundo donax</name>
    <name type="common">Giant reed</name>
    <name type="synonym">Donax arundinaceus</name>
    <dbReference type="NCBI Taxonomy" id="35708"/>
    <lineage>
        <taxon>Eukaryota</taxon>
        <taxon>Viridiplantae</taxon>
        <taxon>Streptophyta</taxon>
        <taxon>Embryophyta</taxon>
        <taxon>Tracheophyta</taxon>
        <taxon>Spermatophyta</taxon>
        <taxon>Magnoliopsida</taxon>
        <taxon>Liliopsida</taxon>
        <taxon>Poales</taxon>
        <taxon>Poaceae</taxon>
        <taxon>PACMAD clade</taxon>
        <taxon>Arundinoideae</taxon>
        <taxon>Arundineae</taxon>
        <taxon>Arundo</taxon>
    </lineage>
</organism>
<sequence length="47" mass="5188">MCMAHRALPEYDDTQSNSVAFGHKMLGFSITIGPCFVNVIENELNSV</sequence>
<protein>
    <submittedName>
        <fullName evidence="1">Uncharacterized protein</fullName>
    </submittedName>
</protein>
<dbReference type="EMBL" id="GBRH01233115">
    <property type="protein sequence ID" value="JAD64780.1"/>
    <property type="molecule type" value="Transcribed_RNA"/>
</dbReference>
<reference evidence="1" key="1">
    <citation type="submission" date="2014-09" db="EMBL/GenBank/DDBJ databases">
        <authorList>
            <person name="Magalhaes I.L.F."/>
            <person name="Oliveira U."/>
            <person name="Santos F.R."/>
            <person name="Vidigal T.H.D.A."/>
            <person name="Brescovit A.D."/>
            <person name="Santos A.J."/>
        </authorList>
    </citation>
    <scope>NUCLEOTIDE SEQUENCE</scope>
    <source>
        <tissue evidence="1">Shoot tissue taken approximately 20 cm above the soil surface</tissue>
    </source>
</reference>